<gene>
    <name evidence="1" type="ORF">THAOC_16472</name>
</gene>
<organism evidence="1 2">
    <name type="scientific">Thalassiosira oceanica</name>
    <name type="common">Marine diatom</name>
    <dbReference type="NCBI Taxonomy" id="159749"/>
    <lineage>
        <taxon>Eukaryota</taxon>
        <taxon>Sar</taxon>
        <taxon>Stramenopiles</taxon>
        <taxon>Ochrophyta</taxon>
        <taxon>Bacillariophyta</taxon>
        <taxon>Coscinodiscophyceae</taxon>
        <taxon>Thalassiosirophycidae</taxon>
        <taxon>Thalassiosirales</taxon>
        <taxon>Thalassiosiraceae</taxon>
        <taxon>Thalassiosira</taxon>
    </lineage>
</organism>
<keyword evidence="2" id="KW-1185">Reference proteome</keyword>
<evidence type="ECO:0000313" key="1">
    <source>
        <dbReference type="EMBL" id="EJK62898.1"/>
    </source>
</evidence>
<feature type="non-terminal residue" evidence="1">
    <location>
        <position position="1"/>
    </location>
</feature>
<evidence type="ECO:0000313" key="2">
    <source>
        <dbReference type="Proteomes" id="UP000266841"/>
    </source>
</evidence>
<accession>K0S9R2</accession>
<proteinExistence type="predicted"/>
<comment type="caution">
    <text evidence="1">The sequence shown here is derived from an EMBL/GenBank/DDBJ whole genome shotgun (WGS) entry which is preliminary data.</text>
</comment>
<protein>
    <submittedName>
        <fullName evidence="1">Uncharacterized protein</fullName>
    </submittedName>
</protein>
<sequence length="153" mass="17573">FMRRVLEVSRRVHGADHELTKRAAADYARYTKRYVVTVVDQGRQYHFEALRYTKAGRECVVRGPILQPRDEDSEQTYIIPTGQLVFGVGIPVLVTGLRYSTSLNGKIGDLRSWVEEAGCFMVHFEDERLAPRPVRQEYLKIVFEVPELEEAAS</sequence>
<name>K0S9R2_THAOC</name>
<dbReference type="Proteomes" id="UP000266841">
    <property type="component" value="Unassembled WGS sequence"/>
</dbReference>
<dbReference type="EMBL" id="AGNL01018554">
    <property type="protein sequence ID" value="EJK62898.1"/>
    <property type="molecule type" value="Genomic_DNA"/>
</dbReference>
<dbReference type="AlphaFoldDB" id="K0S9R2"/>
<reference evidence="1 2" key="1">
    <citation type="journal article" date="2012" name="Genome Biol.">
        <title>Genome and low-iron response of an oceanic diatom adapted to chronic iron limitation.</title>
        <authorList>
            <person name="Lommer M."/>
            <person name="Specht M."/>
            <person name="Roy A.S."/>
            <person name="Kraemer L."/>
            <person name="Andreson R."/>
            <person name="Gutowska M.A."/>
            <person name="Wolf J."/>
            <person name="Bergner S.V."/>
            <person name="Schilhabel M.B."/>
            <person name="Klostermeier U.C."/>
            <person name="Beiko R.G."/>
            <person name="Rosenstiel P."/>
            <person name="Hippler M."/>
            <person name="Laroche J."/>
        </authorList>
    </citation>
    <scope>NUCLEOTIDE SEQUENCE [LARGE SCALE GENOMIC DNA]</scope>
    <source>
        <strain evidence="1 2">CCMP1005</strain>
    </source>
</reference>